<dbReference type="PRINTS" id="PR00258">
    <property type="entry name" value="SPERACTRCPTR"/>
</dbReference>
<reference evidence="14 15" key="1">
    <citation type="submission" date="2020-04" db="EMBL/GenBank/DDBJ databases">
        <title>Chromosome-level genome assembly of a cyprinid fish Onychostoma macrolepis by integration of Nanopore Sequencing, Bionano and Hi-C technology.</title>
        <authorList>
            <person name="Wang D."/>
        </authorList>
    </citation>
    <scope>NUCLEOTIDE SEQUENCE [LARGE SCALE GENOMIC DNA]</scope>
    <source>
        <strain evidence="14">SWU-2019</strain>
        <tissue evidence="14">Muscle</tissue>
    </source>
</reference>
<dbReference type="Proteomes" id="UP000579812">
    <property type="component" value="Unassembled WGS sequence"/>
</dbReference>
<evidence type="ECO:0000256" key="11">
    <source>
        <dbReference type="SAM" id="Phobius"/>
    </source>
</evidence>
<evidence type="ECO:0000256" key="9">
    <source>
        <dbReference type="PROSITE-ProRule" id="PRU00196"/>
    </source>
</evidence>
<sequence length="1264" mass="141285">MWFLLLYLQISAIQGLNVTLRGSKNPCIGRMEVYHSHGGNEQWGLVCHYGWKKENGEVVCRAIGCGNHIDSGIERTFYRDPPLPQQYWKDQVECTSKEESLWKCPVVGAHIANCRSDLSFVAVQCSGNVTLGLNLNGLHDRCAGVVEFSTPNGIIGVCNDNWDKSIASKICQELGCGDHHYIPKPGMFKRQLSKHNVLLNCVGNESFTWQCMERSDCQERASVVCSNYKRLGLRDGSNACSGLVEEYSFENNSWNLKQTDGMSPEVLCTELNCGSTGNFTNANGTNRLTCSDSVKLRNFATKCFGDISIDVNGDEFGVCYSDSTLSHKKGVVVCQEFGCGEVVHVQKGSLIYNGLLSNVVCQGNEGSLWHCLAIHDKRKTKQCTGTKVKCSDSLNLRLRDGLGNCSGRVEVQWWGSWRSIGSDQSPINSDVVCQHLNCGAPTQITRELFVEGKQQQLESSWDFNCKSSSAKLHECFGKTPLRPLIQKKNSIEIICKKEELMFFEGDVPCQGRVRIERFDGETSWLPAEPKEENKQKASNLCQVMHCGSLDSFENEQNTTHANVKCLGSVSVALRNPLAEKCWGMVEVCIDDKCGGICTDTWRSNEDSKMICENLGCGEPFQGQLTLKKNYLSVSFYSVYCSENMRNMSMCRFIHNKDSDCNTAAQVICTDSIKARLEDPRDKCAGKVSLFYKGQWTPVCQDSKNEDLKNTICRELNCGGNLQGTDHLSLPFHDQSQIQGLSSIKCLNRANSVSKCDLSEASLKSSCTVMYLKCTDWERLLLYKMEGKCSGPVYGLSKEGKTPQLVRGQGWGREEGQKLCEYLQCGNYTSHSTLDIPIETTEWWNKTYNCSGKKSMWECESQDQPIQLQQLNIQCDRIPPAITLSDNCTGEVLIDKNHVCASQWHDHMSQELCHSLGCGKAIRGLSTKTGKKNCWHFSCSGMETSVWQCGSKIESCENILSVDCQNGVEFRTTEKCGGKLGIRYKGKWEYVCGELTKADAKKVCDVLKCENSQLLDEQEIAMHIKLNIICPEMHQSISQCVQHLQKDECRPAEIKCEGYTPKQRNSSLGLILGLLGGVLGLLILFLMWTKRKRLLLALRHYRNKNGKYVNPDVNEMDKMDTEDRDLSEGKASFLDDDDYEHVDSLMDKSGEEDEDDRKRGSSGTEYDDIDGQANGISPQTLHDDDLNLPVLPKRPENILDQDTYEVEIEKQEDYDDVIPVEAGTNENAGTTGTQAHVDVDVDEGLVANADAVFLTTEVEVHTQLE</sequence>
<feature type="disulfide bond" evidence="9">
    <location>
        <begin position="94"/>
        <end position="104"/>
    </location>
</feature>
<feature type="domain" description="SRCR" evidence="13">
    <location>
        <begin position="294"/>
        <end position="391"/>
    </location>
</feature>
<dbReference type="InterPro" id="IPR036772">
    <property type="entry name" value="SRCR-like_dom_sf"/>
</dbReference>
<dbReference type="Pfam" id="PF00530">
    <property type="entry name" value="SRCR"/>
    <property type="match status" value="6"/>
</dbReference>
<feature type="disulfide bond" evidence="9">
    <location>
        <begin position="465"/>
        <end position="475"/>
    </location>
</feature>
<feature type="chain" id="PRO_5029773572" description="SRCR domain-containing protein" evidence="12">
    <location>
        <begin position="16"/>
        <end position="1264"/>
    </location>
</feature>
<comment type="subcellular location">
    <subcellularLocation>
        <location evidence="1">Membrane</location>
        <topology evidence="1">Single-pass membrane protein</topology>
    </subcellularLocation>
</comment>
<dbReference type="EMBL" id="JAAMOB010000008">
    <property type="protein sequence ID" value="KAF4110262.1"/>
    <property type="molecule type" value="Genomic_DNA"/>
</dbReference>
<comment type="caution">
    <text evidence="9">Lacks conserved residue(s) required for the propagation of feature annotation.</text>
</comment>
<evidence type="ECO:0000259" key="13">
    <source>
        <dbReference type="PROSITE" id="PS50287"/>
    </source>
</evidence>
<dbReference type="GO" id="GO:0031638">
    <property type="term" value="P:zymogen activation"/>
    <property type="evidence" value="ECO:0007669"/>
    <property type="project" value="TreeGrafter"/>
</dbReference>
<keyword evidence="4" id="KW-0677">Repeat</keyword>
<feature type="domain" description="SRCR" evidence="13">
    <location>
        <begin position="133"/>
        <end position="226"/>
    </location>
</feature>
<evidence type="ECO:0000256" key="4">
    <source>
        <dbReference type="ARBA" id="ARBA00022737"/>
    </source>
</evidence>
<evidence type="ECO:0000256" key="12">
    <source>
        <dbReference type="SAM" id="SignalP"/>
    </source>
</evidence>
<evidence type="ECO:0000256" key="5">
    <source>
        <dbReference type="ARBA" id="ARBA00022989"/>
    </source>
</evidence>
<feature type="disulfide bond" evidence="9">
    <location>
        <begin position="745"/>
        <end position="755"/>
    </location>
</feature>
<feature type="disulfide bond" evidence="9">
    <location>
        <begin position="640"/>
        <end position="650"/>
    </location>
</feature>
<dbReference type="SMART" id="SM00202">
    <property type="entry name" value="SR"/>
    <property type="match status" value="6"/>
</dbReference>
<feature type="domain" description="SRCR" evidence="13">
    <location>
        <begin position="961"/>
        <end position="1056"/>
    </location>
</feature>
<dbReference type="SUPFAM" id="SSF56487">
    <property type="entry name" value="SRCR-like"/>
    <property type="match status" value="8"/>
</dbReference>
<evidence type="ECO:0000256" key="3">
    <source>
        <dbReference type="ARBA" id="ARBA00022729"/>
    </source>
</evidence>
<dbReference type="PANTHER" id="PTHR48071">
    <property type="entry name" value="SRCR DOMAIN-CONTAINING PROTEIN"/>
    <property type="match status" value="1"/>
</dbReference>
<evidence type="ECO:0000256" key="2">
    <source>
        <dbReference type="ARBA" id="ARBA00022692"/>
    </source>
</evidence>
<feature type="domain" description="SRCR" evidence="13">
    <location>
        <begin position="571"/>
        <end position="669"/>
    </location>
</feature>
<dbReference type="GO" id="GO:0005886">
    <property type="term" value="C:plasma membrane"/>
    <property type="evidence" value="ECO:0007669"/>
    <property type="project" value="TreeGrafter"/>
</dbReference>
<feature type="transmembrane region" description="Helical" evidence="11">
    <location>
        <begin position="1067"/>
        <end position="1088"/>
    </location>
</feature>
<dbReference type="GO" id="GO:0005615">
    <property type="term" value="C:extracellular space"/>
    <property type="evidence" value="ECO:0007669"/>
    <property type="project" value="TreeGrafter"/>
</dbReference>
<dbReference type="PROSITE" id="PS50287">
    <property type="entry name" value="SRCR_2"/>
    <property type="match status" value="10"/>
</dbReference>
<name>A0A7J6CX99_9TELE</name>
<feature type="domain" description="SRCR" evidence="13">
    <location>
        <begin position="777"/>
        <end position="888"/>
    </location>
</feature>
<feature type="compositionally biased region" description="Basic and acidic residues" evidence="10">
    <location>
        <begin position="1114"/>
        <end position="1127"/>
    </location>
</feature>
<dbReference type="InterPro" id="IPR001190">
    <property type="entry name" value="SRCR"/>
</dbReference>
<feature type="disulfide bond" evidence="9">
    <location>
        <begin position="201"/>
        <end position="211"/>
    </location>
</feature>
<feature type="domain" description="SRCR" evidence="13">
    <location>
        <begin position="898"/>
        <end position="964"/>
    </location>
</feature>
<dbReference type="AlphaFoldDB" id="A0A7J6CX99"/>
<evidence type="ECO:0000256" key="7">
    <source>
        <dbReference type="ARBA" id="ARBA00023157"/>
    </source>
</evidence>
<keyword evidence="5 11" id="KW-1133">Transmembrane helix</keyword>
<proteinExistence type="predicted"/>
<gene>
    <name evidence="14" type="ORF">G5714_009514</name>
</gene>
<feature type="disulfide bond" evidence="9">
    <location>
        <begin position="361"/>
        <end position="371"/>
    </location>
</feature>
<accession>A0A7J6CX99</accession>
<feature type="domain" description="SRCR" evidence="13">
    <location>
        <begin position="500"/>
        <end position="573"/>
    </location>
</feature>
<evidence type="ECO:0000256" key="8">
    <source>
        <dbReference type="ARBA" id="ARBA00023180"/>
    </source>
</evidence>
<evidence type="ECO:0000313" key="14">
    <source>
        <dbReference type="EMBL" id="KAF4110262.1"/>
    </source>
</evidence>
<evidence type="ECO:0000256" key="6">
    <source>
        <dbReference type="ARBA" id="ARBA00023136"/>
    </source>
</evidence>
<feature type="signal peptide" evidence="12">
    <location>
        <begin position="1"/>
        <end position="15"/>
    </location>
</feature>
<feature type="domain" description="SRCR" evidence="13">
    <location>
        <begin position="18"/>
        <end position="126"/>
    </location>
</feature>
<evidence type="ECO:0000256" key="10">
    <source>
        <dbReference type="SAM" id="MobiDB-lite"/>
    </source>
</evidence>
<evidence type="ECO:0000313" key="15">
    <source>
        <dbReference type="Proteomes" id="UP000579812"/>
    </source>
</evidence>
<dbReference type="FunFam" id="3.10.250.10:FF:000016">
    <property type="entry name" value="Scavenger receptor cysteine-rich protein type 12"/>
    <property type="match status" value="1"/>
</dbReference>
<keyword evidence="7 9" id="KW-1015">Disulfide bond</keyword>
<protein>
    <recommendedName>
        <fullName evidence="13">SRCR domain-containing protein</fullName>
    </recommendedName>
</protein>
<feature type="domain" description="SRCR" evidence="13">
    <location>
        <begin position="674"/>
        <end position="774"/>
    </location>
</feature>
<dbReference type="Gene3D" id="3.10.250.10">
    <property type="entry name" value="SRCR-like domain"/>
    <property type="match status" value="8"/>
</dbReference>
<feature type="disulfide bond" evidence="9">
    <location>
        <begin position="319"/>
        <end position="383"/>
    </location>
</feature>
<feature type="disulfide bond" evidence="9">
    <location>
        <begin position="712"/>
        <end position="773"/>
    </location>
</feature>
<evidence type="ECO:0000256" key="1">
    <source>
        <dbReference type="ARBA" id="ARBA00004167"/>
    </source>
</evidence>
<keyword evidence="6 11" id="KW-0472">Membrane</keyword>
<keyword evidence="2 11" id="KW-0812">Transmembrane</keyword>
<feature type="domain" description="SRCR" evidence="13">
    <location>
        <begin position="396"/>
        <end position="496"/>
    </location>
</feature>
<comment type="caution">
    <text evidence="14">The sequence shown here is derived from an EMBL/GenBank/DDBJ whole genome shotgun (WGS) entry which is preliminary data.</text>
</comment>
<feature type="region of interest" description="Disordered" evidence="10">
    <location>
        <begin position="1106"/>
        <end position="1184"/>
    </location>
</feature>
<feature type="disulfide bond" evidence="9">
    <location>
        <begin position="1029"/>
        <end position="1039"/>
    </location>
</feature>
<feature type="disulfide bond" evidence="9">
    <location>
        <begin position="938"/>
        <end position="948"/>
    </location>
</feature>
<organism evidence="14 15">
    <name type="scientific">Onychostoma macrolepis</name>
    <dbReference type="NCBI Taxonomy" id="369639"/>
    <lineage>
        <taxon>Eukaryota</taxon>
        <taxon>Metazoa</taxon>
        <taxon>Chordata</taxon>
        <taxon>Craniata</taxon>
        <taxon>Vertebrata</taxon>
        <taxon>Euteleostomi</taxon>
        <taxon>Actinopterygii</taxon>
        <taxon>Neopterygii</taxon>
        <taxon>Teleostei</taxon>
        <taxon>Ostariophysi</taxon>
        <taxon>Cypriniformes</taxon>
        <taxon>Cyprinidae</taxon>
        <taxon>Acrossocheilinae</taxon>
        <taxon>Onychostoma</taxon>
    </lineage>
</organism>
<dbReference type="PANTHER" id="PTHR48071:SF27">
    <property type="entry name" value="SCAVENGER RECEPTOR CYSTEINE-RICH TYPE 1 PROTEIN M130-LIKE"/>
    <property type="match status" value="1"/>
</dbReference>
<keyword evidence="15" id="KW-1185">Reference proteome</keyword>
<dbReference type="GO" id="GO:0004252">
    <property type="term" value="F:serine-type endopeptidase activity"/>
    <property type="evidence" value="ECO:0007669"/>
    <property type="project" value="TreeGrafter"/>
</dbReference>
<keyword evidence="8" id="KW-0325">Glycoprotein</keyword>
<keyword evidence="3 12" id="KW-0732">Signal</keyword>